<keyword evidence="5" id="KW-0408">Iron</keyword>
<evidence type="ECO:0000256" key="5">
    <source>
        <dbReference type="ARBA" id="ARBA00023004"/>
    </source>
</evidence>
<evidence type="ECO:0000256" key="1">
    <source>
        <dbReference type="ARBA" id="ARBA00010617"/>
    </source>
</evidence>
<dbReference type="Proteomes" id="UP000001880">
    <property type="component" value="Chromosome"/>
</dbReference>
<sequence length="407" mass="46229">MTTIAHFNPQRADVWTDPYPWYEQYRREDPVHWTLDAERGDAGVWYVFRHEDVLAARVNLSLSRRYRHASLMKKQLPSYMKPYSDMLGYWMVEMDAPDHTRLRSLVNKAFTPRMIAPLGHHIRASVNALLDRAAETRELDLIGEFAYPLTLRTIAGVLGAPPEDWPRFKQWSVVFAALENRVPTIELYKQASAAMVEFAAYLRELFHRRRGEPLGDDIVSTLIQAEEHDSVLEENEFIGTCMLLLFAGHETSTNLIGNAFYTLLKHPEQLALLRSEPARVPSVVEEVLRYESPVQTVSIGHAIEPTAIGGREILPGQKVITAFGSANRDPEVFAEPDRFDITRDAKRHCAFGTGFHNCLGNQLARLEAQIALEALLERLPDLRLSGPEPQFKEGLMLRGLDQIAVTF</sequence>
<dbReference type="STRING" id="502025.Hoch_0804"/>
<dbReference type="KEGG" id="hoh:Hoch_0804"/>
<dbReference type="GO" id="GO:0016705">
    <property type="term" value="F:oxidoreductase activity, acting on paired donors, with incorporation or reduction of molecular oxygen"/>
    <property type="evidence" value="ECO:0007669"/>
    <property type="project" value="InterPro"/>
</dbReference>
<keyword evidence="8" id="KW-1185">Reference proteome</keyword>
<protein>
    <submittedName>
        <fullName evidence="7">Cytochrome P450</fullName>
    </submittedName>
</protein>
<gene>
    <name evidence="7" type="ordered locus">Hoch_0804</name>
</gene>
<evidence type="ECO:0000256" key="6">
    <source>
        <dbReference type="ARBA" id="ARBA00023033"/>
    </source>
</evidence>
<dbReference type="GO" id="GO:0005506">
    <property type="term" value="F:iron ion binding"/>
    <property type="evidence" value="ECO:0007669"/>
    <property type="project" value="InterPro"/>
</dbReference>
<dbReference type="InterPro" id="IPR002397">
    <property type="entry name" value="Cyt_P450_B"/>
</dbReference>
<evidence type="ECO:0000313" key="7">
    <source>
        <dbReference type="EMBL" id="ACY13420.1"/>
    </source>
</evidence>
<dbReference type="PRINTS" id="PR00359">
    <property type="entry name" value="BP450"/>
</dbReference>
<dbReference type="Pfam" id="PF00067">
    <property type="entry name" value="p450"/>
    <property type="match status" value="1"/>
</dbReference>
<accession>D0LP55</accession>
<comment type="similarity">
    <text evidence="1">Belongs to the cytochrome P450 family.</text>
</comment>
<dbReference type="eggNOG" id="COG2124">
    <property type="taxonomic scope" value="Bacteria"/>
</dbReference>
<dbReference type="SUPFAM" id="SSF48264">
    <property type="entry name" value="Cytochrome P450"/>
    <property type="match status" value="1"/>
</dbReference>
<keyword evidence="2" id="KW-0349">Heme</keyword>
<organism evidence="7 8">
    <name type="scientific">Haliangium ochraceum (strain DSM 14365 / JCM 11303 / SMP-2)</name>
    <dbReference type="NCBI Taxonomy" id="502025"/>
    <lineage>
        <taxon>Bacteria</taxon>
        <taxon>Pseudomonadati</taxon>
        <taxon>Myxococcota</taxon>
        <taxon>Polyangia</taxon>
        <taxon>Haliangiales</taxon>
        <taxon>Kofleriaceae</taxon>
        <taxon>Haliangium</taxon>
    </lineage>
</organism>
<keyword evidence="6" id="KW-0503">Monooxygenase</keyword>
<keyword evidence="4" id="KW-0560">Oxidoreductase</keyword>
<dbReference type="PRINTS" id="PR00385">
    <property type="entry name" value="P450"/>
</dbReference>
<dbReference type="PANTHER" id="PTHR46696:SF1">
    <property type="entry name" value="CYTOCHROME P450 YJIB-RELATED"/>
    <property type="match status" value="1"/>
</dbReference>
<dbReference type="EMBL" id="CP001804">
    <property type="protein sequence ID" value="ACY13420.1"/>
    <property type="molecule type" value="Genomic_DNA"/>
</dbReference>
<dbReference type="HOGENOM" id="CLU_033716_2_0_7"/>
<proteinExistence type="inferred from homology"/>
<evidence type="ECO:0000256" key="4">
    <source>
        <dbReference type="ARBA" id="ARBA00023002"/>
    </source>
</evidence>
<evidence type="ECO:0000313" key="8">
    <source>
        <dbReference type="Proteomes" id="UP000001880"/>
    </source>
</evidence>
<dbReference type="AlphaFoldDB" id="D0LP55"/>
<dbReference type="InterPro" id="IPR036396">
    <property type="entry name" value="Cyt_P450_sf"/>
</dbReference>
<dbReference type="CDD" id="cd20625">
    <property type="entry name" value="CYP164-like"/>
    <property type="match status" value="1"/>
</dbReference>
<dbReference type="FunFam" id="1.10.630.10:FF:000018">
    <property type="entry name" value="Cytochrome P450 monooxygenase"/>
    <property type="match status" value="1"/>
</dbReference>
<dbReference type="GO" id="GO:0020037">
    <property type="term" value="F:heme binding"/>
    <property type="evidence" value="ECO:0007669"/>
    <property type="project" value="InterPro"/>
</dbReference>
<keyword evidence="3" id="KW-0479">Metal-binding</keyword>
<dbReference type="Gene3D" id="1.10.630.10">
    <property type="entry name" value="Cytochrome P450"/>
    <property type="match status" value="1"/>
</dbReference>
<dbReference type="InterPro" id="IPR001128">
    <property type="entry name" value="Cyt_P450"/>
</dbReference>
<dbReference type="PANTHER" id="PTHR46696">
    <property type="entry name" value="P450, PUTATIVE (EUROFUNG)-RELATED"/>
    <property type="match status" value="1"/>
</dbReference>
<dbReference type="GO" id="GO:0004497">
    <property type="term" value="F:monooxygenase activity"/>
    <property type="evidence" value="ECO:0007669"/>
    <property type="project" value="UniProtKB-KW"/>
</dbReference>
<reference evidence="7 8" key="1">
    <citation type="journal article" date="2010" name="Stand. Genomic Sci.">
        <title>Complete genome sequence of Haliangium ochraceum type strain (SMP-2).</title>
        <authorList>
            <consortium name="US DOE Joint Genome Institute (JGI-PGF)"/>
            <person name="Ivanova N."/>
            <person name="Daum C."/>
            <person name="Lang E."/>
            <person name="Abt B."/>
            <person name="Kopitz M."/>
            <person name="Saunders E."/>
            <person name="Lapidus A."/>
            <person name="Lucas S."/>
            <person name="Glavina Del Rio T."/>
            <person name="Nolan M."/>
            <person name="Tice H."/>
            <person name="Copeland A."/>
            <person name="Cheng J.F."/>
            <person name="Chen F."/>
            <person name="Bruce D."/>
            <person name="Goodwin L."/>
            <person name="Pitluck S."/>
            <person name="Mavromatis K."/>
            <person name="Pati A."/>
            <person name="Mikhailova N."/>
            <person name="Chen A."/>
            <person name="Palaniappan K."/>
            <person name="Land M."/>
            <person name="Hauser L."/>
            <person name="Chang Y.J."/>
            <person name="Jeffries C.D."/>
            <person name="Detter J.C."/>
            <person name="Brettin T."/>
            <person name="Rohde M."/>
            <person name="Goker M."/>
            <person name="Bristow J."/>
            <person name="Markowitz V."/>
            <person name="Eisen J.A."/>
            <person name="Hugenholtz P."/>
            <person name="Kyrpides N.C."/>
            <person name="Klenk H.P."/>
        </authorList>
    </citation>
    <scope>NUCLEOTIDE SEQUENCE [LARGE SCALE GENOMIC DNA]</scope>
    <source>
        <strain evidence="8">DSM 14365 / CIP 107738 / JCM 11303 / AJ 13395 / SMP-2</strain>
    </source>
</reference>
<evidence type="ECO:0000256" key="2">
    <source>
        <dbReference type="ARBA" id="ARBA00022617"/>
    </source>
</evidence>
<evidence type="ECO:0000256" key="3">
    <source>
        <dbReference type="ARBA" id="ARBA00022723"/>
    </source>
</evidence>
<name>D0LP55_HALO1</name>